<comment type="caution">
    <text evidence="1">The sequence shown here is derived from an EMBL/GenBank/DDBJ whole genome shotgun (WGS) entry which is preliminary data.</text>
</comment>
<dbReference type="EMBL" id="JALJOR010000001">
    <property type="protein sequence ID" value="KAK9830291.1"/>
    <property type="molecule type" value="Genomic_DNA"/>
</dbReference>
<gene>
    <name evidence="1" type="ORF">WJX72_010829</name>
</gene>
<keyword evidence="2" id="KW-1185">Reference proteome</keyword>
<proteinExistence type="predicted"/>
<organism evidence="1 2">
    <name type="scientific">[Myrmecia] bisecta</name>
    <dbReference type="NCBI Taxonomy" id="41462"/>
    <lineage>
        <taxon>Eukaryota</taxon>
        <taxon>Viridiplantae</taxon>
        <taxon>Chlorophyta</taxon>
        <taxon>core chlorophytes</taxon>
        <taxon>Trebouxiophyceae</taxon>
        <taxon>Trebouxiales</taxon>
        <taxon>Trebouxiaceae</taxon>
        <taxon>Myrmecia</taxon>
    </lineage>
</organism>
<evidence type="ECO:0000313" key="1">
    <source>
        <dbReference type="EMBL" id="KAK9830291.1"/>
    </source>
</evidence>
<dbReference type="Proteomes" id="UP001489004">
    <property type="component" value="Unassembled WGS sequence"/>
</dbReference>
<dbReference type="AlphaFoldDB" id="A0AAW1RAH7"/>
<reference evidence="1 2" key="1">
    <citation type="journal article" date="2024" name="Nat. Commun.">
        <title>Phylogenomics reveals the evolutionary origins of lichenization in chlorophyte algae.</title>
        <authorList>
            <person name="Puginier C."/>
            <person name="Libourel C."/>
            <person name="Otte J."/>
            <person name="Skaloud P."/>
            <person name="Haon M."/>
            <person name="Grisel S."/>
            <person name="Petersen M."/>
            <person name="Berrin J.G."/>
            <person name="Delaux P.M."/>
            <person name="Dal Grande F."/>
            <person name="Keller J."/>
        </authorList>
    </citation>
    <scope>NUCLEOTIDE SEQUENCE [LARGE SCALE GENOMIC DNA]</scope>
    <source>
        <strain evidence="1 2">SAG 2043</strain>
    </source>
</reference>
<evidence type="ECO:0000313" key="2">
    <source>
        <dbReference type="Proteomes" id="UP001489004"/>
    </source>
</evidence>
<protein>
    <submittedName>
        <fullName evidence="1">Uncharacterized protein</fullName>
    </submittedName>
</protein>
<accession>A0AAW1RAH7</accession>
<sequence>MGKPLLFAERWDWERQHGTAPWASAFRGLFLPGLLPLTDQAQACPQPKEIPQEEVWLPGGAVAGLPQPGPLPASEWHLADFDINNIYKRNKVSALAVANEHCVHIIMITLEPGST</sequence>
<name>A0AAW1RAH7_9CHLO</name>